<evidence type="ECO:0000256" key="13">
    <source>
        <dbReference type="RuleBase" id="RU361144"/>
    </source>
</evidence>
<name>A0A819A347_9BILA</name>
<evidence type="ECO:0000256" key="2">
    <source>
        <dbReference type="ARBA" id="ARBA00022729"/>
    </source>
</evidence>
<comment type="caution">
    <text evidence="12">Lacks conserved residue(s) required for the propagation of feature annotation.</text>
</comment>
<protein>
    <recommendedName>
        <fullName evidence="13">Angiotensin-converting enzyme</fullName>
        <ecNumber evidence="13">3.4.-.-</ecNumber>
    </recommendedName>
</protein>
<dbReference type="PRINTS" id="PR00791">
    <property type="entry name" value="PEPDIPTASEA"/>
</dbReference>
<evidence type="ECO:0000256" key="7">
    <source>
        <dbReference type="PIRSR" id="PIRSR601548-3"/>
    </source>
</evidence>
<dbReference type="EC" id="3.4.-.-" evidence="13"/>
<dbReference type="GO" id="GO:0008237">
    <property type="term" value="F:metallopeptidase activity"/>
    <property type="evidence" value="ECO:0007669"/>
    <property type="project" value="UniProtKB-KW"/>
</dbReference>
<dbReference type="Pfam" id="PF12796">
    <property type="entry name" value="Ank_2"/>
    <property type="match status" value="1"/>
</dbReference>
<evidence type="ECO:0000256" key="4">
    <source>
        <dbReference type="ARBA" id="ARBA00023180"/>
    </source>
</evidence>
<dbReference type="PROSITE" id="PS50297">
    <property type="entry name" value="ANK_REP_REGION"/>
    <property type="match status" value="1"/>
</dbReference>
<keyword evidence="3 8" id="KW-1015">Disulfide bond</keyword>
<evidence type="ECO:0000256" key="1">
    <source>
        <dbReference type="ARBA" id="ARBA00008139"/>
    </source>
</evidence>
<proteinExistence type="inferred from homology"/>
<evidence type="ECO:0000256" key="11">
    <source>
        <dbReference type="PROSITE-ProRule" id="PRU00023"/>
    </source>
</evidence>
<keyword evidence="2" id="KW-0732">Signal</keyword>
<organism evidence="14 15">
    <name type="scientific">Rotaria sordida</name>
    <dbReference type="NCBI Taxonomy" id="392033"/>
    <lineage>
        <taxon>Eukaryota</taxon>
        <taxon>Metazoa</taxon>
        <taxon>Spiralia</taxon>
        <taxon>Gnathifera</taxon>
        <taxon>Rotifera</taxon>
        <taxon>Eurotatoria</taxon>
        <taxon>Bdelloidea</taxon>
        <taxon>Philodinida</taxon>
        <taxon>Philodinidae</taxon>
        <taxon>Rotaria</taxon>
    </lineage>
</organism>
<evidence type="ECO:0000256" key="10">
    <source>
        <dbReference type="PIRSR" id="PIRSR601548-8"/>
    </source>
</evidence>
<feature type="binding site" evidence="7">
    <location>
        <position position="165"/>
    </location>
    <ligand>
        <name>Zn(2+)</name>
        <dbReference type="ChEBI" id="CHEBI:29105"/>
        <label>1</label>
        <note>catalytic</note>
    </ligand>
</feature>
<feature type="binding site" evidence="10">
    <location>
        <position position="165"/>
    </location>
    <ligand>
        <name>Zn(2+)</name>
        <dbReference type="ChEBI" id="CHEBI:29105"/>
        <label>2</label>
        <note>catalytic</note>
    </ligand>
</feature>
<feature type="active site" description="Proton acceptor 2" evidence="9">
    <location>
        <position position="166"/>
    </location>
</feature>
<comment type="cofactor">
    <cofactor evidence="13">
        <name>Zn(2+)</name>
        <dbReference type="ChEBI" id="CHEBI:29105"/>
    </cofactor>
    <text evidence="13">Binds 2 Zn(2+) ions per subunit.</text>
</comment>
<feature type="binding site" evidence="7">
    <location>
        <position position="193"/>
    </location>
    <ligand>
        <name>Zn(2+)</name>
        <dbReference type="ChEBI" id="CHEBI:29105"/>
        <label>1</label>
        <note>catalytic</note>
    </ligand>
</feature>
<evidence type="ECO:0000313" key="14">
    <source>
        <dbReference type="EMBL" id="CAF3778919.1"/>
    </source>
</evidence>
<dbReference type="CDD" id="cd06461">
    <property type="entry name" value="M2_ACE"/>
    <property type="match status" value="1"/>
</dbReference>
<dbReference type="PANTHER" id="PTHR10514">
    <property type="entry name" value="ANGIOTENSIN-CONVERTING ENZYME"/>
    <property type="match status" value="1"/>
</dbReference>
<gene>
    <name evidence="14" type="ORF">FNK824_LOCUS13804</name>
</gene>
<feature type="disulfide bond" evidence="8 12">
    <location>
        <begin position="134"/>
        <end position="152"/>
    </location>
</feature>
<evidence type="ECO:0000256" key="12">
    <source>
        <dbReference type="PROSITE-ProRule" id="PRU01355"/>
    </source>
</evidence>
<dbReference type="GO" id="GO:0016020">
    <property type="term" value="C:membrane"/>
    <property type="evidence" value="ECO:0007669"/>
    <property type="project" value="InterPro"/>
</dbReference>
<evidence type="ECO:0000256" key="5">
    <source>
        <dbReference type="PIRSR" id="PIRSR601548-1"/>
    </source>
</evidence>
<dbReference type="Pfam" id="PF01401">
    <property type="entry name" value="Peptidase_M2"/>
    <property type="match status" value="2"/>
</dbReference>
<keyword evidence="11" id="KW-0040">ANK repeat</keyword>
<accession>A0A819A347</accession>
<comment type="caution">
    <text evidence="14">The sequence shown here is derived from an EMBL/GenBank/DDBJ whole genome shotgun (WGS) entry which is preliminary data.</text>
</comment>
<dbReference type="GO" id="GO:0006508">
    <property type="term" value="P:proteolysis"/>
    <property type="evidence" value="ECO:0007669"/>
    <property type="project" value="UniProtKB-KW"/>
</dbReference>
<dbReference type="EMBL" id="CAJOBE010001844">
    <property type="protein sequence ID" value="CAF3778919.1"/>
    <property type="molecule type" value="Genomic_DNA"/>
</dbReference>
<dbReference type="GO" id="GO:0046872">
    <property type="term" value="F:metal ion binding"/>
    <property type="evidence" value="ECO:0007669"/>
    <property type="project" value="UniProtKB-KW"/>
</dbReference>
<dbReference type="GO" id="GO:0008241">
    <property type="term" value="F:peptidyl-dipeptidase activity"/>
    <property type="evidence" value="ECO:0007669"/>
    <property type="project" value="InterPro"/>
</dbReference>
<feature type="active site" description="Proton acceptor 1" evidence="5">
    <location>
        <position position="166"/>
    </location>
</feature>
<sequence length="934" mass="109330">LTDKTDLTTNIEERRIVEQLWQELKPLHRLLHAYVRQQMSKLYPELIQLDQPIPIHLTKDLFGSMMTYLVKDILPFPYLKGIDLGPAMKQENFTEEKIFHYADRFFVSLNLTQVPNSFWNLSIFKKIPNRHMACHPTAFDMYKYDDVRIRMCTSLTSRDFYIVHHEMGHIQHYLQYKSLPFWFRRSPHGAFSEAIGDAIALATMSPTHLKRIGLLENYTLTREDNINYLISQGLSRLFLPPYAYALDIWRWSVYNGSIQPFQYNKRYWDLICQYQGLKPAKPRNERYFDPATKLHVAFDLPYINLIDKTDLTTNTEERHIVEQLLQELQPVYRLLHAVVLMSVSENCQYQGLKPAKPRNERYFDPATKLHVAFDLPYIKYFLAHVFQFQIFDILCQQTDHQGPLHLCDLYGSVAAGNKLKILLGLGSSKPWEDILEEFAGVRTFSAKSCLRYFQPLQDYLEELVKQGQLNIGWTLLRMGNTHSVSPKHSIPALTSFNSITPLYEACRDGNEEAVQNLLQKYSHTDLNRQEYSFNGNTCLHIAAANGHDNIVKLLLKHGCYRSSLLNLQNQSAYDMASSSKESTRLLFLRQNETDSSTKGSSRFVEQNASECFDVFKVEENLDGSRDHIDDKKPTTTARISTIQTYKNEQEKKHEMEYSASSKAMCQSSFCRFCVNHFHNDEPLDHHSILIRLNNLLEESKINDAEDYIKINDLIKQYKHNDNAIEQLLHLYTLETHFYRILKKDCLPLAIPLFIHLPKLKDRFFRGCVYRGMKMTYEELLIYQKAMEKPGTVLQTRTFSSTSVNRSIAEEFACLEKKDNEKKFCVLLVFDFPNTCDQAINLSRVSNDKPCLSEYEDEEEVLILPWTLFEVKRIREPTDEDDLCIIYLTNIMIQKKNIFSTFKWTWTEFTNKLVKEKKLQFDCAFQKYKPSMTKN</sequence>
<keyword evidence="13" id="KW-0121">Carboxypeptidase</keyword>
<feature type="active site" description="Proton donor 2" evidence="9">
    <location>
        <position position="370"/>
    </location>
</feature>
<dbReference type="SUPFAM" id="SSF55486">
    <property type="entry name" value="Metalloproteases ('zincins'), catalytic domain"/>
    <property type="match status" value="2"/>
</dbReference>
<reference evidence="14" key="1">
    <citation type="submission" date="2021-02" db="EMBL/GenBank/DDBJ databases">
        <authorList>
            <person name="Nowell W R."/>
        </authorList>
    </citation>
    <scope>NUCLEOTIDE SEQUENCE</scope>
</reference>
<keyword evidence="7 13" id="KW-0479">Metal-binding</keyword>
<feature type="binding site" evidence="10">
    <location>
        <position position="169"/>
    </location>
    <ligand>
        <name>Zn(2+)</name>
        <dbReference type="ChEBI" id="CHEBI:29105"/>
        <label>2</label>
        <note>catalytic</note>
    </ligand>
</feature>
<dbReference type="SMART" id="SM00248">
    <property type="entry name" value="ANK"/>
    <property type="match status" value="2"/>
</dbReference>
<evidence type="ECO:0000256" key="6">
    <source>
        <dbReference type="PIRSR" id="PIRSR601548-10"/>
    </source>
</evidence>
<keyword evidence="13" id="KW-0378">Hydrolase</keyword>
<dbReference type="InterPro" id="IPR001548">
    <property type="entry name" value="Peptidase_M2"/>
</dbReference>
<dbReference type="Proteomes" id="UP000663874">
    <property type="component" value="Unassembled WGS sequence"/>
</dbReference>
<feature type="binding site" evidence="10">
    <location>
        <position position="193"/>
    </location>
    <ligand>
        <name>Zn(2+)</name>
        <dbReference type="ChEBI" id="CHEBI:29105"/>
        <label>2</label>
        <note>catalytic</note>
    </ligand>
</feature>
<dbReference type="PROSITE" id="PS52011">
    <property type="entry name" value="PEPTIDASE_M2"/>
    <property type="match status" value="1"/>
</dbReference>
<dbReference type="PANTHER" id="PTHR10514:SF27">
    <property type="entry name" value="ANGIOTENSIN-CONVERTING ENZYME"/>
    <property type="match status" value="1"/>
</dbReference>
<feature type="glycosylation site" description="N-linked (GlcNAc...) asparagine; partial" evidence="6">
    <location>
        <position position="120"/>
    </location>
</feature>
<keyword evidence="13" id="KW-0482">Metalloprotease</keyword>
<evidence type="ECO:0000313" key="15">
    <source>
        <dbReference type="Proteomes" id="UP000663874"/>
    </source>
</evidence>
<feature type="non-terminal residue" evidence="14">
    <location>
        <position position="934"/>
    </location>
</feature>
<feature type="repeat" description="ANK" evidence="11">
    <location>
        <begin position="534"/>
        <end position="558"/>
    </location>
</feature>
<dbReference type="SUPFAM" id="SSF48403">
    <property type="entry name" value="Ankyrin repeat"/>
    <property type="match status" value="1"/>
</dbReference>
<feature type="active site" description="Proton donor 1" evidence="5">
    <location>
        <position position="295"/>
    </location>
</feature>
<keyword evidence="4 6" id="KW-0325">Glycoprotein</keyword>
<evidence type="ECO:0000256" key="3">
    <source>
        <dbReference type="ARBA" id="ARBA00023157"/>
    </source>
</evidence>
<keyword evidence="13" id="KW-0645">Protease</keyword>
<evidence type="ECO:0000256" key="9">
    <source>
        <dbReference type="PIRSR" id="PIRSR601548-6"/>
    </source>
</evidence>
<dbReference type="AlphaFoldDB" id="A0A819A347"/>
<dbReference type="PROSITE" id="PS50088">
    <property type="entry name" value="ANK_REPEAT"/>
    <property type="match status" value="1"/>
</dbReference>
<feature type="disulfide bond" evidence="8">
    <location>
        <begin position="395"/>
        <end position="407"/>
    </location>
</feature>
<keyword evidence="7 13" id="KW-0862">Zinc</keyword>
<dbReference type="Gene3D" id="1.25.40.20">
    <property type="entry name" value="Ankyrin repeat-containing domain"/>
    <property type="match status" value="1"/>
</dbReference>
<dbReference type="GO" id="GO:0004180">
    <property type="term" value="F:carboxypeptidase activity"/>
    <property type="evidence" value="ECO:0007669"/>
    <property type="project" value="UniProtKB-KW"/>
</dbReference>
<dbReference type="SUPFAM" id="SSF56399">
    <property type="entry name" value="ADP-ribosylation"/>
    <property type="match status" value="1"/>
</dbReference>
<feature type="binding site" evidence="7">
    <location>
        <position position="169"/>
    </location>
    <ligand>
        <name>Zn(2+)</name>
        <dbReference type="ChEBI" id="CHEBI:29105"/>
        <label>1</label>
        <note>catalytic</note>
    </ligand>
</feature>
<dbReference type="InterPro" id="IPR036770">
    <property type="entry name" value="Ankyrin_rpt-contain_sf"/>
</dbReference>
<dbReference type="Gene3D" id="3.90.176.10">
    <property type="entry name" value="Toxin ADP-ribosyltransferase, Chain A, domain 1"/>
    <property type="match status" value="1"/>
</dbReference>
<evidence type="ECO:0000256" key="8">
    <source>
        <dbReference type="PIRSR" id="PIRSR601548-4"/>
    </source>
</evidence>
<dbReference type="InterPro" id="IPR002110">
    <property type="entry name" value="Ankyrin_rpt"/>
</dbReference>
<comment type="similarity">
    <text evidence="1 12 13">Belongs to the peptidase M2 family.</text>
</comment>